<comment type="caution">
    <text evidence="2">The sequence shown here is derived from an EMBL/GenBank/DDBJ whole genome shotgun (WGS) entry which is preliminary data.</text>
</comment>
<feature type="compositionally biased region" description="Polar residues" evidence="1">
    <location>
        <begin position="58"/>
        <end position="75"/>
    </location>
</feature>
<evidence type="ECO:0000256" key="1">
    <source>
        <dbReference type="SAM" id="MobiDB-lite"/>
    </source>
</evidence>
<feature type="region of interest" description="Disordered" evidence="1">
    <location>
        <begin position="17"/>
        <end position="75"/>
    </location>
</feature>
<evidence type="ECO:0000313" key="2">
    <source>
        <dbReference type="EMBL" id="KAJ1180828.1"/>
    </source>
</evidence>
<dbReference type="Proteomes" id="UP001066276">
    <property type="component" value="Chromosome 3_2"/>
</dbReference>
<protein>
    <submittedName>
        <fullName evidence="2">Uncharacterized protein</fullName>
    </submittedName>
</protein>
<feature type="compositionally biased region" description="Polar residues" evidence="1">
    <location>
        <begin position="28"/>
        <end position="44"/>
    </location>
</feature>
<proteinExistence type="predicted"/>
<accession>A0AAV7TW23</accession>
<name>A0AAV7TW23_PLEWA</name>
<organism evidence="2 3">
    <name type="scientific">Pleurodeles waltl</name>
    <name type="common">Iberian ribbed newt</name>
    <dbReference type="NCBI Taxonomy" id="8319"/>
    <lineage>
        <taxon>Eukaryota</taxon>
        <taxon>Metazoa</taxon>
        <taxon>Chordata</taxon>
        <taxon>Craniata</taxon>
        <taxon>Vertebrata</taxon>
        <taxon>Euteleostomi</taxon>
        <taxon>Amphibia</taxon>
        <taxon>Batrachia</taxon>
        <taxon>Caudata</taxon>
        <taxon>Salamandroidea</taxon>
        <taxon>Salamandridae</taxon>
        <taxon>Pleurodelinae</taxon>
        <taxon>Pleurodeles</taxon>
    </lineage>
</organism>
<gene>
    <name evidence="2" type="ORF">NDU88_006043</name>
</gene>
<sequence>MKRRIIASHLVHRRPWRREKVEGGMESTRAQTPLENTEAQTPKSVQVPGKTDLEKSMVQPSLTEPSENDSWSAPWTTKMKTDCEAGAKSTCRLCRNELHSD</sequence>
<keyword evidence="3" id="KW-1185">Reference proteome</keyword>
<evidence type="ECO:0000313" key="3">
    <source>
        <dbReference type="Proteomes" id="UP001066276"/>
    </source>
</evidence>
<dbReference type="EMBL" id="JANPWB010000006">
    <property type="protein sequence ID" value="KAJ1180828.1"/>
    <property type="molecule type" value="Genomic_DNA"/>
</dbReference>
<dbReference type="AlphaFoldDB" id="A0AAV7TW23"/>
<reference evidence="2" key="1">
    <citation type="journal article" date="2022" name="bioRxiv">
        <title>Sequencing and chromosome-scale assembly of the giantPleurodeles waltlgenome.</title>
        <authorList>
            <person name="Brown T."/>
            <person name="Elewa A."/>
            <person name="Iarovenko S."/>
            <person name="Subramanian E."/>
            <person name="Araus A.J."/>
            <person name="Petzold A."/>
            <person name="Susuki M."/>
            <person name="Suzuki K.-i.T."/>
            <person name="Hayashi T."/>
            <person name="Toyoda A."/>
            <person name="Oliveira C."/>
            <person name="Osipova E."/>
            <person name="Leigh N.D."/>
            <person name="Simon A."/>
            <person name="Yun M.H."/>
        </authorList>
    </citation>
    <scope>NUCLEOTIDE SEQUENCE</scope>
    <source>
        <strain evidence="2">20211129_DDA</strain>
        <tissue evidence="2">Liver</tissue>
    </source>
</reference>